<dbReference type="InterPro" id="IPR013762">
    <property type="entry name" value="Integrase-like_cat_sf"/>
</dbReference>
<accession>A0A9E6XX19</accession>
<name>A0A9E6XX19_9ACTN</name>
<keyword evidence="2" id="KW-0238">DNA-binding</keyword>
<feature type="domain" description="Tyr recombinase" evidence="5">
    <location>
        <begin position="242"/>
        <end position="463"/>
    </location>
</feature>
<feature type="region of interest" description="Disordered" evidence="4">
    <location>
        <begin position="59"/>
        <end position="83"/>
    </location>
</feature>
<dbReference type="GO" id="GO:0015074">
    <property type="term" value="P:DNA integration"/>
    <property type="evidence" value="ECO:0007669"/>
    <property type="project" value="InterPro"/>
</dbReference>
<sequence>MARPATCSVVRREQKRGTRFALRVTYQGVRHFIALGTTWEGWNEQRVERERALVATLLERGEWTPPRPATPQATADPTPQPDEQDTFAVFASRFYAARCKRMDSEKSKQALRWRLGAAIGHIGDLPVGSVDAAAIDDMVTALLTERDEIETAAAMGAPLMQTVYVPSAGRTYQRRRKGLSNSSINKVVSAVRMVLEDARRRQIIANQPVDRHSMVRPEPPNRSSLQVKQIQAVLCAAATAEREQRGLDWEDVLAIRESHEPHTRLAARYRVSDTLIRKIRRRELWVDQPARRRNDVPRHAIWAVLIGTGVRIDELCGLREGEHVNLHARRVSITRDITKTNAGERVIPMLPFVHDALIAHYERHPPHPGRRVFETRNGTPQTPDNVRTHVVDKIVSIANANGSPIPRCTPHTLRRTFASILAEIGIPPRRAMYLLGHTDAKFTMSVYQQVLDLSHDGLSTLEAVLGCDIDEAFSVLAGRHAGRQRATSL</sequence>
<dbReference type="GO" id="GO:0003677">
    <property type="term" value="F:DNA binding"/>
    <property type="evidence" value="ECO:0007669"/>
    <property type="project" value="UniProtKB-KW"/>
</dbReference>
<dbReference type="Proteomes" id="UP001162834">
    <property type="component" value="Chromosome"/>
</dbReference>
<dbReference type="InterPro" id="IPR002104">
    <property type="entry name" value="Integrase_catalytic"/>
</dbReference>
<evidence type="ECO:0000256" key="4">
    <source>
        <dbReference type="SAM" id="MobiDB-lite"/>
    </source>
</evidence>
<dbReference type="Gene3D" id="1.10.150.130">
    <property type="match status" value="1"/>
</dbReference>
<keyword evidence="3" id="KW-0233">DNA recombination</keyword>
<dbReference type="PROSITE" id="PS51898">
    <property type="entry name" value="TYR_RECOMBINASE"/>
    <property type="match status" value="1"/>
</dbReference>
<organism evidence="6 7">
    <name type="scientific">Capillimicrobium parvum</name>
    <dbReference type="NCBI Taxonomy" id="2884022"/>
    <lineage>
        <taxon>Bacteria</taxon>
        <taxon>Bacillati</taxon>
        <taxon>Actinomycetota</taxon>
        <taxon>Thermoleophilia</taxon>
        <taxon>Solirubrobacterales</taxon>
        <taxon>Capillimicrobiaceae</taxon>
        <taxon>Capillimicrobium</taxon>
    </lineage>
</organism>
<dbReference type="GO" id="GO:0006310">
    <property type="term" value="P:DNA recombination"/>
    <property type="evidence" value="ECO:0007669"/>
    <property type="project" value="UniProtKB-KW"/>
</dbReference>
<dbReference type="Gene3D" id="1.10.443.10">
    <property type="entry name" value="Intergrase catalytic core"/>
    <property type="match status" value="1"/>
</dbReference>
<dbReference type="KEGG" id="sbae:DSM104329_02451"/>
<dbReference type="InterPro" id="IPR011010">
    <property type="entry name" value="DNA_brk_join_enz"/>
</dbReference>
<dbReference type="EMBL" id="CP087164">
    <property type="protein sequence ID" value="UGS36054.1"/>
    <property type="molecule type" value="Genomic_DNA"/>
</dbReference>
<dbReference type="RefSeq" id="WP_259315734.1">
    <property type="nucleotide sequence ID" value="NZ_CP087164.1"/>
</dbReference>
<comment type="similarity">
    <text evidence="1">Belongs to the 'phage' integrase family.</text>
</comment>
<evidence type="ECO:0000256" key="3">
    <source>
        <dbReference type="ARBA" id="ARBA00023172"/>
    </source>
</evidence>
<proteinExistence type="inferred from homology"/>
<evidence type="ECO:0000313" key="6">
    <source>
        <dbReference type="EMBL" id="UGS36054.1"/>
    </source>
</evidence>
<dbReference type="InterPro" id="IPR050090">
    <property type="entry name" value="Tyrosine_recombinase_XerCD"/>
</dbReference>
<dbReference type="CDD" id="cd01189">
    <property type="entry name" value="INT_ICEBs1_C_like"/>
    <property type="match status" value="1"/>
</dbReference>
<dbReference type="PANTHER" id="PTHR30349:SF41">
    <property type="entry name" value="INTEGRASE_RECOMBINASE PROTEIN MJ0367-RELATED"/>
    <property type="match status" value="1"/>
</dbReference>
<gene>
    <name evidence="6" type="primary">xerC_6</name>
    <name evidence="6" type="ORF">DSM104329_02451</name>
</gene>
<protein>
    <submittedName>
        <fullName evidence="6">Tyrosine recombinase XerC</fullName>
    </submittedName>
</protein>
<dbReference type="AlphaFoldDB" id="A0A9E6XX19"/>
<dbReference type="SUPFAM" id="SSF56349">
    <property type="entry name" value="DNA breaking-rejoining enzymes"/>
    <property type="match status" value="2"/>
</dbReference>
<evidence type="ECO:0000256" key="2">
    <source>
        <dbReference type="ARBA" id="ARBA00023125"/>
    </source>
</evidence>
<evidence type="ECO:0000256" key="1">
    <source>
        <dbReference type="ARBA" id="ARBA00008857"/>
    </source>
</evidence>
<dbReference type="InterPro" id="IPR010998">
    <property type="entry name" value="Integrase_recombinase_N"/>
</dbReference>
<keyword evidence="7" id="KW-1185">Reference proteome</keyword>
<dbReference type="Pfam" id="PF00589">
    <property type="entry name" value="Phage_integrase"/>
    <property type="match status" value="1"/>
</dbReference>
<reference evidence="6" key="1">
    <citation type="journal article" date="2022" name="Int. J. Syst. Evol. Microbiol.">
        <title>Pseudomonas aegrilactucae sp. nov. and Pseudomonas morbosilactucae sp. nov., pathogens causing bacterial rot of lettuce in Japan.</title>
        <authorList>
            <person name="Sawada H."/>
            <person name="Fujikawa T."/>
            <person name="Satou M."/>
        </authorList>
    </citation>
    <scope>NUCLEOTIDE SEQUENCE</scope>
    <source>
        <strain evidence="6">0166_1</strain>
    </source>
</reference>
<evidence type="ECO:0000259" key="5">
    <source>
        <dbReference type="PROSITE" id="PS51898"/>
    </source>
</evidence>
<evidence type="ECO:0000313" key="7">
    <source>
        <dbReference type="Proteomes" id="UP001162834"/>
    </source>
</evidence>
<dbReference type="PANTHER" id="PTHR30349">
    <property type="entry name" value="PHAGE INTEGRASE-RELATED"/>
    <property type="match status" value="1"/>
</dbReference>